<dbReference type="KEGG" id="atu:Atu4436"/>
<reference evidence="8 9" key="2">
    <citation type="journal article" date="2001" name="Science">
        <title>Genome sequence of the plant pathogen and biotechnology agent Agrobacterium tumefaciens C58.</title>
        <authorList>
            <person name="Goodner B."/>
            <person name="Hinkle G."/>
            <person name="Gattung S."/>
            <person name="Miller N."/>
            <person name="Blanchard M."/>
            <person name="Qurollo B."/>
            <person name="Goldman B.S."/>
            <person name="Cao Y."/>
            <person name="Askenazi M."/>
            <person name="Halling C."/>
            <person name="Mullin L."/>
            <person name="Houmiel K."/>
            <person name="Gordon J."/>
            <person name="Vaudin M."/>
            <person name="Iartchouk O."/>
            <person name="Epp A."/>
            <person name="Liu F."/>
            <person name="Wollam C."/>
            <person name="Allinger M."/>
            <person name="Doughty D."/>
            <person name="Scott C."/>
            <person name="Lappas C."/>
            <person name="Markelz B."/>
            <person name="Flanagan C."/>
            <person name="Crowell C."/>
            <person name="Gurson J."/>
            <person name="Lomo C."/>
            <person name="Sear C."/>
            <person name="Strub G."/>
            <person name="Cielo C."/>
            <person name="Slater S."/>
        </authorList>
    </citation>
    <scope>NUCLEOTIDE SEQUENCE [LARGE SCALE GENOMIC DNA]</scope>
    <source>
        <strain evidence="9">C58 / ATCC 33970</strain>
    </source>
</reference>
<dbReference type="STRING" id="176299.Atu4436"/>
<sequence>MSVRDSRQFSFVEALMPQAKGAGRLERLSGVVKWYRFEKLLARLRDDQGAGRPAYKPLVMFKALLLQSLYGLSDMELEEALGDRLSFKRFVGLALEETVPDHSTLCRFRNLLIGKDLLEKLFGELDRQLDAAGLILRRGTMLDATIIETAAARPPSGRNRDLDEAAALADPHEQEEHGPAHDADARFVRHAGKTGSAYGYKAHVGVDEGSGLIRRIITTPANVNDTVVADMLVVGDEAYVLADGAYHTHGREKELKARGIKPRLMRRPNRHHRMLSPRLARFNLLISRRRSAVETTFATLKNRMGLDVIRYRGLAKATAQVLLAAMAFNMRRWVTLTTPARPHCA</sequence>
<evidence type="ECO:0000256" key="3">
    <source>
        <dbReference type="ARBA" id="ARBA00022578"/>
    </source>
</evidence>
<dbReference type="HOGENOM" id="CLU_049873_1_1_5"/>
<evidence type="ECO:0000259" key="7">
    <source>
        <dbReference type="Pfam" id="PF05598"/>
    </source>
</evidence>
<keyword evidence="4" id="KW-0238">DNA-binding</keyword>
<dbReference type="InterPro" id="IPR002559">
    <property type="entry name" value="Transposase_11"/>
</dbReference>
<keyword evidence="9" id="KW-1185">Reference proteome</keyword>
<dbReference type="PATRIC" id="fig|176299.10.peg.4244"/>
<organism evidence="8 9">
    <name type="scientific">Agrobacterium fabrum (strain C58 / ATCC 33970)</name>
    <name type="common">Agrobacterium tumefaciens (strain C58)</name>
    <dbReference type="NCBI Taxonomy" id="176299"/>
    <lineage>
        <taxon>Bacteria</taxon>
        <taxon>Pseudomonadati</taxon>
        <taxon>Pseudomonadota</taxon>
        <taxon>Alphaproteobacteria</taxon>
        <taxon>Hyphomicrobiales</taxon>
        <taxon>Rhizobiaceae</taxon>
        <taxon>Rhizobium/Agrobacterium group</taxon>
        <taxon>Agrobacterium</taxon>
        <taxon>Agrobacterium tumefaciens complex</taxon>
    </lineage>
</organism>
<dbReference type="PANTHER" id="PTHR35604">
    <property type="entry name" value="TRANSPOSASE INSH FOR INSERTION SEQUENCE ELEMENT IS5A-RELATED"/>
    <property type="match status" value="1"/>
</dbReference>
<reference evidence="8 9" key="1">
    <citation type="journal article" date="2001" name="Science">
        <title>The genome of the natural genetic engineer Agrobacterium tumefaciens C58.</title>
        <authorList>
            <person name="Wood D.W."/>
            <person name="Setubal J.C."/>
            <person name="Kaul R."/>
            <person name="Monks D.E."/>
            <person name="Kitajima J.P."/>
            <person name="Okura V.K."/>
            <person name="Zhou Y."/>
            <person name="Chen L."/>
            <person name="Wood G.E."/>
            <person name="Almeida N.F.Jr."/>
            <person name="Woo L."/>
            <person name="Chen Y."/>
            <person name="Paulsen I.T."/>
            <person name="Eisen J.A."/>
            <person name="Karp P.D."/>
            <person name="Bovee D.Sr."/>
            <person name="Chapman P."/>
            <person name="Clendenning J."/>
            <person name="Deatherage G."/>
            <person name="Gillet W."/>
            <person name="Grant C."/>
            <person name="Kutyavin T."/>
            <person name="Levy R."/>
            <person name="Li M.J."/>
            <person name="McClelland E."/>
            <person name="Palmieri A."/>
            <person name="Raymond C."/>
            <person name="Rouse G."/>
            <person name="Saenphimmachak C."/>
            <person name="Wu Z."/>
            <person name="Romero P."/>
            <person name="Gordon D."/>
            <person name="Zhang S."/>
            <person name="Yoo H."/>
            <person name="Tao Y."/>
            <person name="Biddle P."/>
            <person name="Jung M."/>
            <person name="Krespan W."/>
            <person name="Perry M."/>
            <person name="Gordon-Kamm B."/>
            <person name="Liao L."/>
            <person name="Kim S."/>
            <person name="Hendrick C."/>
            <person name="Zhao Z.Y."/>
            <person name="Dolan M."/>
            <person name="Chumley F."/>
            <person name="Tingey S.V."/>
            <person name="Tomb J.F."/>
            <person name="Gordon M.P."/>
            <person name="Olson M.V."/>
            <person name="Nester E.W."/>
        </authorList>
    </citation>
    <scope>NUCLEOTIDE SEQUENCE [LARGE SCALE GENOMIC DNA]</scope>
    <source>
        <strain evidence="9">C58 / ATCC 33970</strain>
    </source>
</reference>
<keyword evidence="5" id="KW-0233">DNA recombination</keyword>
<dbReference type="GO" id="GO:0003677">
    <property type="term" value="F:DNA binding"/>
    <property type="evidence" value="ECO:0007669"/>
    <property type="project" value="UniProtKB-KW"/>
</dbReference>
<evidence type="ECO:0000259" key="6">
    <source>
        <dbReference type="Pfam" id="PF01609"/>
    </source>
</evidence>
<dbReference type="AlphaFoldDB" id="Q7CUY4"/>
<gene>
    <name evidence="8" type="primary">tnp</name>
    <name evidence="8" type="ordered locus">Atu4436</name>
</gene>
<dbReference type="Pfam" id="PF01609">
    <property type="entry name" value="DDE_Tnp_1"/>
    <property type="match status" value="1"/>
</dbReference>
<dbReference type="InterPro" id="IPR008490">
    <property type="entry name" value="Transposase_InsH_N"/>
</dbReference>
<name>Q7CUY4_AGRFC</name>
<dbReference type="EnsemblBacteria" id="AAK89004">
    <property type="protein sequence ID" value="AAK89004"/>
    <property type="gene ID" value="Atu4436"/>
</dbReference>
<evidence type="ECO:0000256" key="2">
    <source>
        <dbReference type="ARBA" id="ARBA00010075"/>
    </source>
</evidence>
<dbReference type="eggNOG" id="COG3039">
    <property type="taxonomic scope" value="Bacteria"/>
</dbReference>
<dbReference type="PhylomeDB" id="Q7CUY4"/>
<dbReference type="PANTHER" id="PTHR35604:SF2">
    <property type="entry name" value="TRANSPOSASE INSH FOR INSERTION SEQUENCE ELEMENT IS5A-RELATED"/>
    <property type="match status" value="1"/>
</dbReference>
<dbReference type="Pfam" id="PF05598">
    <property type="entry name" value="DUF772"/>
    <property type="match status" value="1"/>
</dbReference>
<dbReference type="InterPro" id="IPR047959">
    <property type="entry name" value="Transpos_IS5"/>
</dbReference>
<dbReference type="Proteomes" id="UP000000813">
    <property type="component" value="Chromosome linear"/>
</dbReference>
<evidence type="ECO:0000256" key="4">
    <source>
        <dbReference type="ARBA" id="ARBA00023125"/>
    </source>
</evidence>
<proteinExistence type="inferred from homology"/>
<dbReference type="EMBL" id="AE007870">
    <property type="protein sequence ID" value="AAK89004.2"/>
    <property type="molecule type" value="Genomic_DNA"/>
</dbReference>
<evidence type="ECO:0000256" key="1">
    <source>
        <dbReference type="ARBA" id="ARBA00003544"/>
    </source>
</evidence>
<dbReference type="OrthoDB" id="8451553at2"/>
<evidence type="ECO:0000313" key="8">
    <source>
        <dbReference type="EMBL" id="AAK89004.2"/>
    </source>
</evidence>
<evidence type="ECO:0000256" key="5">
    <source>
        <dbReference type="ARBA" id="ARBA00023172"/>
    </source>
</evidence>
<dbReference type="NCBIfam" id="NF033581">
    <property type="entry name" value="transpos_IS5_4"/>
    <property type="match status" value="1"/>
</dbReference>
<feature type="domain" description="Transposase InsH N-terminal" evidence="7">
    <location>
        <begin position="24"/>
        <end position="110"/>
    </location>
</feature>
<comment type="similarity">
    <text evidence="2">Belongs to the transposase 11 family.</text>
</comment>
<evidence type="ECO:0000313" key="9">
    <source>
        <dbReference type="Proteomes" id="UP000000813"/>
    </source>
</evidence>
<dbReference type="GO" id="GO:0004803">
    <property type="term" value="F:transposase activity"/>
    <property type="evidence" value="ECO:0007669"/>
    <property type="project" value="InterPro"/>
</dbReference>
<protein>
    <submittedName>
        <fullName evidence="8">IS5 family transposase</fullName>
    </submittedName>
</protein>
<accession>Q7CUY4</accession>
<dbReference type="GO" id="GO:0006313">
    <property type="term" value="P:DNA transposition"/>
    <property type="evidence" value="ECO:0007669"/>
    <property type="project" value="InterPro"/>
</dbReference>
<feature type="domain" description="Transposase IS4-like" evidence="6">
    <location>
        <begin position="143"/>
        <end position="330"/>
    </location>
</feature>
<keyword evidence="3" id="KW-0815">Transposition</keyword>
<dbReference type="BioCyc" id="AGRO:ATU4436-MONOMER"/>
<comment type="function">
    <text evidence="1">Involved in the transposition of the insertion sequence IS5.</text>
</comment>